<name>A0A0W0X0Y0_9GAMM</name>
<gene>
    <name evidence="2" type="ORF">Loak_1844</name>
</gene>
<proteinExistence type="predicted"/>
<feature type="transmembrane region" description="Helical" evidence="1">
    <location>
        <begin position="336"/>
        <end position="356"/>
    </location>
</feature>
<feature type="transmembrane region" description="Helical" evidence="1">
    <location>
        <begin position="362"/>
        <end position="381"/>
    </location>
</feature>
<keyword evidence="1" id="KW-0472">Membrane</keyword>
<dbReference type="Proteomes" id="UP000054858">
    <property type="component" value="Unassembled WGS sequence"/>
</dbReference>
<evidence type="ECO:0000313" key="3">
    <source>
        <dbReference type="Proteomes" id="UP000054858"/>
    </source>
</evidence>
<reference evidence="2 3" key="1">
    <citation type="submission" date="2015-11" db="EMBL/GenBank/DDBJ databases">
        <title>Genomic analysis of 38 Legionella species identifies large and diverse effector repertoires.</title>
        <authorList>
            <person name="Burstein D."/>
            <person name="Amaro F."/>
            <person name="Zusman T."/>
            <person name="Lifshitz Z."/>
            <person name="Cohen O."/>
            <person name="Gilbert J.A."/>
            <person name="Pupko T."/>
            <person name="Shuman H.A."/>
            <person name="Segal G."/>
        </authorList>
    </citation>
    <scope>NUCLEOTIDE SEQUENCE [LARGE SCALE GENOMIC DNA]</scope>
    <source>
        <strain evidence="2 3">Oak Ridge-10</strain>
    </source>
</reference>
<keyword evidence="1" id="KW-1133">Transmembrane helix</keyword>
<evidence type="ECO:0000256" key="1">
    <source>
        <dbReference type="SAM" id="Phobius"/>
    </source>
</evidence>
<organism evidence="2 3">
    <name type="scientific">Legionella oakridgensis</name>
    <dbReference type="NCBI Taxonomy" id="29423"/>
    <lineage>
        <taxon>Bacteria</taxon>
        <taxon>Pseudomonadati</taxon>
        <taxon>Pseudomonadota</taxon>
        <taxon>Gammaproteobacteria</taxon>
        <taxon>Legionellales</taxon>
        <taxon>Legionellaceae</taxon>
        <taxon>Legionella</taxon>
    </lineage>
</organism>
<dbReference type="PATRIC" id="fig|29423.5.peg.1933"/>
<dbReference type="AlphaFoldDB" id="A0A0W0X0Y0"/>
<keyword evidence="1" id="KW-0812">Transmembrane</keyword>
<dbReference type="EMBL" id="LNYP01000029">
    <property type="protein sequence ID" value="KTD38168.1"/>
    <property type="molecule type" value="Genomic_DNA"/>
</dbReference>
<evidence type="ECO:0008006" key="4">
    <source>
        <dbReference type="Google" id="ProtNLM"/>
    </source>
</evidence>
<feature type="transmembrane region" description="Helical" evidence="1">
    <location>
        <begin position="240"/>
        <end position="261"/>
    </location>
</feature>
<accession>A0A0W0X0Y0</accession>
<protein>
    <recommendedName>
        <fullName evidence="4">Coiled-coil protein</fullName>
    </recommendedName>
</protein>
<comment type="caution">
    <text evidence="2">The sequence shown here is derived from an EMBL/GenBank/DDBJ whole genome shotgun (WGS) entry which is preliminary data.</text>
</comment>
<evidence type="ECO:0000313" key="2">
    <source>
        <dbReference type="EMBL" id="KTD38168.1"/>
    </source>
</evidence>
<sequence>MSVILQRLQSDGFNLPEACEELKTWAFTEQLRKKDIDFFRKLVCHHTLLRFEYSVLCTQLAHDFMRLQDPSQLTRQIKTALILAETLEIVYRDYLNVPREIERLRREQTIYRNLLMAQGYQFKPQVDEENLSQELGISKRVHEVSAPLNWARLYSIRVRRLLITSSLLTQELSPYRQWVGLMDEWVRPALAYFNWIFFTPRLLVNLTMMAKHTIPGWWMSKEEYDLGWQTRFMLQWKRRWFLLGNDSAWLTAGLLNCFVLIGTLAPFSIYLAVALQVFDIAMAATQAYVEISRLRKLQAYYAQMLNREGISAEEQDEIRNYQVHLEKRINHERTRLYLSVTNTVVLLVAISLALPVFAFNPLIPVIGAALAVLTTIVIHNASQQLQRQRPSDDVSCLKIEPQKESNLVRHSLFKPGLSLPISQQELQLPAGTDDLASYQEGTAYALNL</sequence>